<evidence type="ECO:0000256" key="1">
    <source>
        <dbReference type="ARBA" id="ARBA00004308"/>
    </source>
</evidence>
<name>A0A2T9ZG69_9FUNG</name>
<dbReference type="Gene3D" id="3.30.450.60">
    <property type="match status" value="1"/>
</dbReference>
<dbReference type="Proteomes" id="UP000245609">
    <property type="component" value="Unassembled WGS sequence"/>
</dbReference>
<keyword evidence="4" id="KW-0653">Protein transport</keyword>
<dbReference type="SUPFAM" id="SSF64356">
    <property type="entry name" value="SNARE-like"/>
    <property type="match status" value="1"/>
</dbReference>
<dbReference type="EMBL" id="MBFS01000216">
    <property type="protein sequence ID" value="PVV03561.1"/>
    <property type="molecule type" value="Genomic_DNA"/>
</dbReference>
<evidence type="ECO:0000313" key="7">
    <source>
        <dbReference type="EMBL" id="PVV03561.1"/>
    </source>
</evidence>
<dbReference type="GO" id="GO:0015031">
    <property type="term" value="P:protein transport"/>
    <property type="evidence" value="ECO:0007669"/>
    <property type="project" value="UniProtKB-KW"/>
</dbReference>
<proteinExistence type="inferred from homology"/>
<keyword evidence="3" id="KW-0813">Transport</keyword>
<dbReference type="InterPro" id="IPR011012">
    <property type="entry name" value="Longin-like_dom_sf"/>
</dbReference>
<dbReference type="STRING" id="133381.A0A2T9ZG69"/>
<keyword evidence="8" id="KW-1185">Reference proteome</keyword>
<dbReference type="PANTHER" id="PTHR11753">
    <property type="entry name" value="ADAPTOR COMPLEXES SMALL SUBUNIT FAMILY"/>
    <property type="match status" value="1"/>
</dbReference>
<accession>A0A2T9ZG69</accession>
<dbReference type="GO" id="GO:0012505">
    <property type="term" value="C:endomembrane system"/>
    <property type="evidence" value="ECO:0007669"/>
    <property type="project" value="UniProtKB-SubCell"/>
</dbReference>
<protein>
    <recommendedName>
        <fullName evidence="6">AP complex mu/sigma subunit domain-containing protein</fullName>
    </recommendedName>
</protein>
<comment type="subcellular location">
    <subcellularLocation>
        <location evidence="1">Endomembrane system</location>
    </subcellularLocation>
</comment>
<dbReference type="OrthoDB" id="371463at2759"/>
<sequence>MSKIVLQRRPKDCNFVEYQGSKIVYRNLYFIASVSQDENELLMLEVIHRYVEILDKYFGNVCELDLIFNFQKAYFILNELVMSGELQESSKKAILRVTMQQDEIEQFENSERGWGELNLDGVAKSAILSVKEFKQSFTR</sequence>
<dbReference type="InterPro" id="IPR022775">
    <property type="entry name" value="AP_mu_sigma_su"/>
</dbReference>
<gene>
    <name evidence="7" type="ORF">BB560_001940</name>
</gene>
<evidence type="ECO:0000259" key="6">
    <source>
        <dbReference type="Pfam" id="PF01217"/>
    </source>
</evidence>
<evidence type="ECO:0000256" key="3">
    <source>
        <dbReference type="ARBA" id="ARBA00022448"/>
    </source>
</evidence>
<organism evidence="7 8">
    <name type="scientific">Smittium megazygosporum</name>
    <dbReference type="NCBI Taxonomy" id="133381"/>
    <lineage>
        <taxon>Eukaryota</taxon>
        <taxon>Fungi</taxon>
        <taxon>Fungi incertae sedis</taxon>
        <taxon>Zoopagomycota</taxon>
        <taxon>Kickxellomycotina</taxon>
        <taxon>Harpellomycetes</taxon>
        <taxon>Harpellales</taxon>
        <taxon>Legeriomycetaceae</taxon>
        <taxon>Smittium</taxon>
    </lineage>
</organism>
<comment type="similarity">
    <text evidence="2">Belongs to the adaptor complexes small subunit family.</text>
</comment>
<evidence type="ECO:0000313" key="8">
    <source>
        <dbReference type="Proteomes" id="UP000245609"/>
    </source>
</evidence>
<evidence type="ECO:0000256" key="5">
    <source>
        <dbReference type="ARBA" id="ARBA00023136"/>
    </source>
</evidence>
<dbReference type="InterPro" id="IPR016635">
    <property type="entry name" value="AP_complex_ssu"/>
</dbReference>
<dbReference type="Pfam" id="PF01217">
    <property type="entry name" value="Clat_adaptor_s"/>
    <property type="match status" value="1"/>
</dbReference>
<evidence type="ECO:0000256" key="4">
    <source>
        <dbReference type="ARBA" id="ARBA00022927"/>
    </source>
</evidence>
<dbReference type="AlphaFoldDB" id="A0A2T9ZG69"/>
<feature type="domain" description="AP complex mu/sigma subunit" evidence="6">
    <location>
        <begin position="3"/>
        <end position="101"/>
    </location>
</feature>
<keyword evidence="5" id="KW-0472">Membrane</keyword>
<reference evidence="7 8" key="1">
    <citation type="journal article" date="2018" name="MBio">
        <title>Comparative Genomics Reveals the Core Gene Toolbox for the Fungus-Insect Symbiosis.</title>
        <authorList>
            <person name="Wang Y."/>
            <person name="Stata M."/>
            <person name="Wang W."/>
            <person name="Stajich J.E."/>
            <person name="White M.M."/>
            <person name="Moncalvo J.M."/>
        </authorList>
    </citation>
    <scope>NUCLEOTIDE SEQUENCE [LARGE SCALE GENOMIC DNA]</scope>
    <source>
        <strain evidence="7 8">SC-DP-2</strain>
    </source>
</reference>
<evidence type="ECO:0000256" key="2">
    <source>
        <dbReference type="ARBA" id="ARBA00006972"/>
    </source>
</evidence>
<comment type="caution">
    <text evidence="7">The sequence shown here is derived from an EMBL/GenBank/DDBJ whole genome shotgun (WGS) entry which is preliminary data.</text>
</comment>